<reference evidence="2" key="1">
    <citation type="submission" date="2022-08" db="UniProtKB">
        <authorList>
            <consortium name="EnsemblMetazoa"/>
        </authorList>
    </citation>
    <scope>IDENTIFICATION</scope>
    <source>
        <strain evidence="2">Dongola</strain>
    </source>
</reference>
<accession>A0A182IG37</accession>
<dbReference type="EnsemblMetazoa" id="AARA014441-RA">
    <property type="protein sequence ID" value="AARA014441-PA"/>
    <property type="gene ID" value="AARA014441"/>
</dbReference>
<sequence length="230" mass="25412">MRWYTTFRMQTRCAKMIHFMVVVLVIIICDVKNASTATIRVSERMNNERESLSESITGIDNKPQPSLTAYDQRQSGKYNLRVHIKDVKIIAVNGDGLEDSLDDDTIYDYGDYDYDPAHLTVSPLPLFGIGSVSITSSKPPKLTTNSKPQSSTSPSTVSAPFQSTTELNALPQEVSSVSLPSEPTVSTTAKTTTTFKPSHISSNAVLKPIQAPGQYDYQEIPVQVIVERKH</sequence>
<proteinExistence type="predicted"/>
<dbReference type="AlphaFoldDB" id="A0A182IG37"/>
<feature type="compositionally biased region" description="Polar residues" evidence="1">
    <location>
        <begin position="137"/>
        <end position="183"/>
    </location>
</feature>
<name>A0A182IG37_ANOAR</name>
<keyword evidence="3" id="KW-1185">Reference proteome</keyword>
<dbReference type="Proteomes" id="UP000075840">
    <property type="component" value="Unassembled WGS sequence"/>
</dbReference>
<evidence type="ECO:0000313" key="2">
    <source>
        <dbReference type="EnsemblMetazoa" id="AARA014441-PA"/>
    </source>
</evidence>
<dbReference type="VEuPathDB" id="VectorBase:AARA014441"/>
<evidence type="ECO:0000313" key="3">
    <source>
        <dbReference type="Proteomes" id="UP000075840"/>
    </source>
</evidence>
<protein>
    <submittedName>
        <fullName evidence="2">Uncharacterized protein</fullName>
    </submittedName>
</protein>
<organism evidence="2 3">
    <name type="scientific">Anopheles arabiensis</name>
    <name type="common">Mosquito</name>
    <dbReference type="NCBI Taxonomy" id="7173"/>
    <lineage>
        <taxon>Eukaryota</taxon>
        <taxon>Metazoa</taxon>
        <taxon>Ecdysozoa</taxon>
        <taxon>Arthropoda</taxon>
        <taxon>Hexapoda</taxon>
        <taxon>Insecta</taxon>
        <taxon>Pterygota</taxon>
        <taxon>Neoptera</taxon>
        <taxon>Endopterygota</taxon>
        <taxon>Diptera</taxon>
        <taxon>Nematocera</taxon>
        <taxon>Culicoidea</taxon>
        <taxon>Culicidae</taxon>
        <taxon>Anophelinae</taxon>
        <taxon>Anopheles</taxon>
    </lineage>
</organism>
<evidence type="ECO:0000256" key="1">
    <source>
        <dbReference type="SAM" id="MobiDB-lite"/>
    </source>
</evidence>
<dbReference type="EMBL" id="APCN01002494">
    <property type="status" value="NOT_ANNOTATED_CDS"/>
    <property type="molecule type" value="Genomic_DNA"/>
</dbReference>
<feature type="region of interest" description="Disordered" evidence="1">
    <location>
        <begin position="137"/>
        <end position="192"/>
    </location>
</feature>